<sequence length="215" mass="24925">MTTKDKKNRNKRSHTIKVQSTLQNYLEEVPMPSIMMAVPPPKGQTARWRNKVLYKPQVRNVSRIADKEIQTENPSLSLTTDKGILILSDIIVKPFANSSDYSKQAPTLMTSQDSTVFNEKSEIEVNLSLSTNFAYEILDDQAHILVLRPHLKIAQQNDLFSINPQTKKFRKLLNLKNDLQLYSHLVDLFYMSKRQLLPRLPHLHLHQLVKRQNQI</sequence>
<accession>A0ABR2L0I3</accession>
<comment type="caution">
    <text evidence="1">The sequence shown here is derived from an EMBL/GenBank/DDBJ whole genome shotgun (WGS) entry which is preliminary data.</text>
</comment>
<reference evidence="1 2" key="1">
    <citation type="submission" date="2024-04" db="EMBL/GenBank/DDBJ databases">
        <title>Tritrichomonas musculus Genome.</title>
        <authorList>
            <person name="Alves-Ferreira E."/>
            <person name="Grigg M."/>
            <person name="Lorenzi H."/>
            <person name="Galac M."/>
        </authorList>
    </citation>
    <scope>NUCLEOTIDE SEQUENCE [LARGE SCALE GENOMIC DNA]</scope>
    <source>
        <strain evidence="1 2">EAF2021</strain>
    </source>
</reference>
<dbReference type="Proteomes" id="UP001470230">
    <property type="component" value="Unassembled WGS sequence"/>
</dbReference>
<keyword evidence="2" id="KW-1185">Reference proteome</keyword>
<dbReference type="EMBL" id="JAPFFF010000002">
    <property type="protein sequence ID" value="KAK8895760.1"/>
    <property type="molecule type" value="Genomic_DNA"/>
</dbReference>
<evidence type="ECO:0000313" key="2">
    <source>
        <dbReference type="Proteomes" id="UP001470230"/>
    </source>
</evidence>
<protein>
    <submittedName>
        <fullName evidence="1">Uncharacterized protein</fullName>
    </submittedName>
</protein>
<organism evidence="1 2">
    <name type="scientific">Tritrichomonas musculus</name>
    <dbReference type="NCBI Taxonomy" id="1915356"/>
    <lineage>
        <taxon>Eukaryota</taxon>
        <taxon>Metamonada</taxon>
        <taxon>Parabasalia</taxon>
        <taxon>Tritrichomonadida</taxon>
        <taxon>Tritrichomonadidae</taxon>
        <taxon>Tritrichomonas</taxon>
    </lineage>
</organism>
<evidence type="ECO:0000313" key="1">
    <source>
        <dbReference type="EMBL" id="KAK8895760.1"/>
    </source>
</evidence>
<name>A0ABR2L0I3_9EUKA</name>
<gene>
    <name evidence="1" type="ORF">M9Y10_013645</name>
</gene>
<proteinExistence type="predicted"/>